<evidence type="ECO:0000313" key="2">
    <source>
        <dbReference type="EMBL" id="UOQ43231.1"/>
    </source>
</evidence>
<evidence type="ECO:0000256" key="1">
    <source>
        <dbReference type="SAM" id="Phobius"/>
    </source>
</evidence>
<feature type="transmembrane region" description="Helical" evidence="1">
    <location>
        <begin position="92"/>
        <end position="114"/>
    </location>
</feature>
<evidence type="ECO:0000313" key="3">
    <source>
        <dbReference type="Proteomes" id="UP000831787"/>
    </source>
</evidence>
<keyword evidence="1" id="KW-0472">Membrane</keyword>
<proteinExistence type="predicted"/>
<accession>A0ABY4EGG4</accession>
<keyword evidence="3" id="KW-1185">Reference proteome</keyword>
<dbReference type="EMBL" id="CP095073">
    <property type="protein sequence ID" value="UOQ43231.1"/>
    <property type="molecule type" value="Genomic_DNA"/>
</dbReference>
<feature type="transmembrane region" description="Helical" evidence="1">
    <location>
        <begin position="60"/>
        <end position="80"/>
    </location>
</feature>
<dbReference type="RefSeq" id="WP_244708590.1">
    <property type="nucleotide sequence ID" value="NZ_CP095073.1"/>
</dbReference>
<name>A0ABY4EGG4_9BACI</name>
<keyword evidence="1" id="KW-1133">Transmembrane helix</keyword>
<gene>
    <name evidence="2" type="ORF">MUN89_14975</name>
</gene>
<keyword evidence="1" id="KW-0812">Transmembrane</keyword>
<dbReference type="Proteomes" id="UP000831787">
    <property type="component" value="Chromosome"/>
</dbReference>
<sequence length="132" mass="15218">MDNWFDFSFLDQVISILNPDVLHVFGIQPVYIQFVLVFVLVSALRWVMLPVIEWLMIKQWSMFLSYVGTVMVTLMFLQLVDRYAMGSDASTLPVFFWPVSLLAVSGYGALYIFVRLLRKTVVRIINSKKTAA</sequence>
<feature type="transmembrane region" description="Helical" evidence="1">
    <location>
        <begin position="30"/>
        <end position="48"/>
    </location>
</feature>
<organism evidence="2 3">
    <name type="scientific">Halobacillus salinarum</name>
    <dbReference type="NCBI Taxonomy" id="2932257"/>
    <lineage>
        <taxon>Bacteria</taxon>
        <taxon>Bacillati</taxon>
        <taxon>Bacillota</taxon>
        <taxon>Bacilli</taxon>
        <taxon>Bacillales</taxon>
        <taxon>Bacillaceae</taxon>
        <taxon>Halobacillus</taxon>
    </lineage>
</organism>
<reference evidence="2 3" key="1">
    <citation type="submission" date="2022-04" db="EMBL/GenBank/DDBJ databases">
        <title>Halobacillus sp. isolated from saltern.</title>
        <authorList>
            <person name="Won M."/>
            <person name="Lee C.-M."/>
            <person name="Woen H.-Y."/>
            <person name="Kwon S.-W."/>
        </authorList>
    </citation>
    <scope>NUCLEOTIDE SEQUENCE [LARGE SCALE GENOMIC DNA]</scope>
    <source>
        <strain evidence="2 3">SSBR10-3</strain>
    </source>
</reference>
<protein>
    <submittedName>
        <fullName evidence="2">Uncharacterized protein</fullName>
    </submittedName>
</protein>